<dbReference type="InterPro" id="IPR039731">
    <property type="entry name" value="Rce1"/>
</dbReference>
<comment type="caution">
    <text evidence="13">The sequence shown here is derived from an EMBL/GenBank/DDBJ whole genome shotgun (WGS) entry which is preliminary data.</text>
</comment>
<dbReference type="Proteomes" id="UP001583280">
    <property type="component" value="Unassembled WGS sequence"/>
</dbReference>
<evidence type="ECO:0000256" key="3">
    <source>
        <dbReference type="ARBA" id="ARBA00022670"/>
    </source>
</evidence>
<name>A0ABR3Z643_9PEZI</name>
<feature type="transmembrane region" description="Helical" evidence="11">
    <location>
        <begin position="50"/>
        <end position="68"/>
    </location>
</feature>
<keyword evidence="4 11" id="KW-0812">Transmembrane</keyword>
<dbReference type="EMBL" id="JAWDJO010000069">
    <property type="protein sequence ID" value="KAL1895751.1"/>
    <property type="molecule type" value="Genomic_DNA"/>
</dbReference>
<evidence type="ECO:0000256" key="8">
    <source>
        <dbReference type="ARBA" id="ARBA00023136"/>
    </source>
</evidence>
<evidence type="ECO:0000256" key="7">
    <source>
        <dbReference type="ARBA" id="ARBA00022989"/>
    </source>
</evidence>
<keyword evidence="6" id="KW-0256">Endoplasmic reticulum</keyword>
<keyword evidence="14" id="KW-1185">Reference proteome</keyword>
<dbReference type="Pfam" id="PF02517">
    <property type="entry name" value="Rce1-like"/>
    <property type="match status" value="1"/>
</dbReference>
<evidence type="ECO:0000256" key="5">
    <source>
        <dbReference type="ARBA" id="ARBA00022801"/>
    </source>
</evidence>
<evidence type="ECO:0000313" key="13">
    <source>
        <dbReference type="EMBL" id="KAL1895751.1"/>
    </source>
</evidence>
<reference evidence="13 14" key="1">
    <citation type="journal article" date="2024" name="IMA Fungus">
        <title>IMA Genome - F19 : A genome assembly and annotation guide to empower mycologists, including annotated draft genome sequences of Ceratocystis pirilliformis, Diaporthe australafricana, Fusarium ophioides, Paecilomyces lecythidis, and Sporothrix stenoceras.</title>
        <authorList>
            <person name="Aylward J."/>
            <person name="Wilson A.M."/>
            <person name="Visagie C.M."/>
            <person name="Spraker J."/>
            <person name="Barnes I."/>
            <person name="Buitendag C."/>
            <person name="Ceriani C."/>
            <person name="Del Mar Angel L."/>
            <person name="du Plessis D."/>
            <person name="Fuchs T."/>
            <person name="Gasser K."/>
            <person name="Kramer D."/>
            <person name="Li W."/>
            <person name="Munsamy K."/>
            <person name="Piso A."/>
            <person name="Price J.L."/>
            <person name="Sonnekus B."/>
            <person name="Thomas C."/>
            <person name="van der Nest A."/>
            <person name="van Dijk A."/>
            <person name="van Heerden A."/>
            <person name="van Vuuren N."/>
            <person name="Yilmaz N."/>
            <person name="Duong T.A."/>
            <person name="van der Merwe N.A."/>
            <person name="Wingfield M.J."/>
            <person name="Wingfield B.D."/>
        </authorList>
    </citation>
    <scope>NUCLEOTIDE SEQUENCE [LARGE SCALE GENOMIC DNA]</scope>
    <source>
        <strain evidence="13 14">CMW 12675</strain>
    </source>
</reference>
<accession>A0ABR3Z643</accession>
<feature type="transmembrane region" description="Helical" evidence="11">
    <location>
        <begin position="12"/>
        <end position="29"/>
    </location>
</feature>
<sequence length="299" mass="33217">MLPMGMTPELASGLLILYTIAYVAPLYASKTTRPSQTLNRDHPQVIRGRIAAVTISTIACNISSYIIISKASPNGHSDALALMGYWPLGITETIRTLLLNSILFAGPIFETLIIDGEWRALIDGSVVSSVWTNLHNWRNLVVGPITEEALFRSAAVPLFIIAGVSPGRTIFVTPVLFGLAHVHHFYEFRITHPKVPVSMALIRSFVQFAYTSVFGALATFFFLRTQSLLAVALLHAQCNALGLPRFWGSVSPYWVSYDVPSTSPVIRFWTMVYYMILLAGAITWYTYLWPLSFSPHGIY</sequence>
<feature type="transmembrane region" description="Helical" evidence="11">
    <location>
        <begin position="268"/>
        <end position="287"/>
    </location>
</feature>
<dbReference type="PANTHER" id="PTHR13046:SF0">
    <property type="entry name" value="CAAX PRENYL PROTEASE 2"/>
    <property type="match status" value="1"/>
</dbReference>
<evidence type="ECO:0000256" key="2">
    <source>
        <dbReference type="ARBA" id="ARBA00006897"/>
    </source>
</evidence>
<evidence type="ECO:0000259" key="12">
    <source>
        <dbReference type="Pfam" id="PF02517"/>
    </source>
</evidence>
<evidence type="ECO:0000256" key="1">
    <source>
        <dbReference type="ARBA" id="ARBA00004477"/>
    </source>
</evidence>
<comment type="catalytic activity">
    <reaction evidence="9">
        <text>Hydrolyzes the peptide bond -P2-(S-farnesyl or geranylgeranyl)C-P1'-P2'-P3'-COOH where P1' and P2' are amino acids with aliphatic sidechains and P3' is any C-terminal residue.</text>
        <dbReference type="EC" id="3.4.26.1"/>
    </reaction>
</comment>
<keyword evidence="5" id="KW-0378">Hydrolase</keyword>
<evidence type="ECO:0000256" key="10">
    <source>
        <dbReference type="ARBA" id="ARBA00049729"/>
    </source>
</evidence>
<comment type="subcellular location">
    <subcellularLocation>
        <location evidence="1">Endoplasmic reticulum membrane</location>
        <topology evidence="1">Multi-pass membrane protein</topology>
    </subcellularLocation>
</comment>
<gene>
    <name evidence="13" type="primary">RCE1</name>
    <name evidence="13" type="ORF">Cpir12675_003142</name>
</gene>
<proteinExistence type="inferred from homology"/>
<keyword evidence="8 11" id="KW-0472">Membrane</keyword>
<protein>
    <recommendedName>
        <fullName evidence="10">intramembrane prenyl-peptidase Rce1</fullName>
        <ecNumber evidence="10">3.4.26.1</ecNumber>
    </recommendedName>
</protein>
<comment type="similarity">
    <text evidence="2">Belongs to the peptidase U48 family.</text>
</comment>
<dbReference type="PANTHER" id="PTHR13046">
    <property type="entry name" value="PROTEASE U48 CAAX PRENYL PROTEASE RCE1"/>
    <property type="match status" value="1"/>
</dbReference>
<feature type="transmembrane region" description="Helical" evidence="11">
    <location>
        <begin position="200"/>
        <end position="222"/>
    </location>
</feature>
<keyword evidence="7 11" id="KW-1133">Transmembrane helix</keyword>
<evidence type="ECO:0000313" key="14">
    <source>
        <dbReference type="Proteomes" id="UP001583280"/>
    </source>
</evidence>
<dbReference type="GO" id="GO:0008233">
    <property type="term" value="F:peptidase activity"/>
    <property type="evidence" value="ECO:0007669"/>
    <property type="project" value="UniProtKB-KW"/>
</dbReference>
<evidence type="ECO:0000256" key="11">
    <source>
        <dbReference type="SAM" id="Phobius"/>
    </source>
</evidence>
<dbReference type="EC" id="3.4.26.1" evidence="10"/>
<feature type="domain" description="CAAX prenyl protease 2/Lysostaphin resistance protein A-like" evidence="12">
    <location>
        <begin position="137"/>
        <end position="241"/>
    </location>
</feature>
<keyword evidence="3 13" id="KW-0645">Protease</keyword>
<organism evidence="13 14">
    <name type="scientific">Ceratocystis pirilliformis</name>
    <dbReference type="NCBI Taxonomy" id="259994"/>
    <lineage>
        <taxon>Eukaryota</taxon>
        <taxon>Fungi</taxon>
        <taxon>Dikarya</taxon>
        <taxon>Ascomycota</taxon>
        <taxon>Pezizomycotina</taxon>
        <taxon>Sordariomycetes</taxon>
        <taxon>Hypocreomycetidae</taxon>
        <taxon>Microascales</taxon>
        <taxon>Ceratocystidaceae</taxon>
        <taxon>Ceratocystis</taxon>
    </lineage>
</organism>
<evidence type="ECO:0000256" key="9">
    <source>
        <dbReference type="ARBA" id="ARBA00047280"/>
    </source>
</evidence>
<dbReference type="GO" id="GO:0006508">
    <property type="term" value="P:proteolysis"/>
    <property type="evidence" value="ECO:0007669"/>
    <property type="project" value="UniProtKB-KW"/>
</dbReference>
<feature type="transmembrane region" description="Helical" evidence="11">
    <location>
        <begin position="154"/>
        <end position="179"/>
    </location>
</feature>
<dbReference type="InterPro" id="IPR003675">
    <property type="entry name" value="Rce1/LyrA-like_dom"/>
</dbReference>
<evidence type="ECO:0000256" key="6">
    <source>
        <dbReference type="ARBA" id="ARBA00022824"/>
    </source>
</evidence>
<evidence type="ECO:0000256" key="4">
    <source>
        <dbReference type="ARBA" id="ARBA00022692"/>
    </source>
</evidence>